<evidence type="ECO:0000313" key="5">
    <source>
        <dbReference type="EMBL" id="PVY40290.1"/>
    </source>
</evidence>
<dbReference type="RefSeq" id="WP_116884351.1">
    <property type="nucleotide sequence ID" value="NZ_QEKH01000017.1"/>
</dbReference>
<dbReference type="GeneID" id="78295649"/>
<proteinExistence type="inferred from homology"/>
<dbReference type="PANTHER" id="PTHR10412">
    <property type="entry name" value="MANNOSYL-OLIGOSACCHARIDE GLUCOSIDASE"/>
    <property type="match status" value="1"/>
</dbReference>
<comment type="similarity">
    <text evidence="1">Belongs to the glycosyl hydrolase 63 family.</text>
</comment>
<dbReference type="PANTHER" id="PTHR10412:SF11">
    <property type="entry name" value="MANNOSYL-OLIGOSACCHARIDE GLUCOSIDASE"/>
    <property type="match status" value="1"/>
</dbReference>
<evidence type="ECO:0000256" key="2">
    <source>
        <dbReference type="ARBA" id="ARBA00022801"/>
    </source>
</evidence>
<accession>A0A2U1AV64</accession>
<organism evidence="5 6">
    <name type="scientific">Victivallis vadensis</name>
    <dbReference type="NCBI Taxonomy" id="172901"/>
    <lineage>
        <taxon>Bacteria</taxon>
        <taxon>Pseudomonadati</taxon>
        <taxon>Lentisphaerota</taxon>
        <taxon>Lentisphaeria</taxon>
        <taxon>Victivallales</taxon>
        <taxon>Victivallaceae</taxon>
        <taxon>Victivallis</taxon>
    </lineage>
</organism>
<feature type="domain" description="Mannosylglycerate hydrolase MGH1-like glycoside hydrolase" evidence="4">
    <location>
        <begin position="190"/>
        <end position="478"/>
    </location>
</feature>
<name>A0A2U1AV64_9BACT</name>
<dbReference type="GO" id="GO:0006487">
    <property type="term" value="P:protein N-linked glycosylation"/>
    <property type="evidence" value="ECO:0007669"/>
    <property type="project" value="TreeGrafter"/>
</dbReference>
<sequence>MDNFSILNVWGGGQLLAFSAFDGTTDYGNGLVLRTVAGCTAFEVKLPREGGAVVVDTEPPLHCMTAGDRFVLETRSGITRGALADAHHLLIDGPCRVLGLNGVVRVARKGGRTLLGVREFFRTELLDADFDAVFAARERWLAALKLPMNLPERSRLALLKACSQLKTQLNSAEGRIRHRWTTPDRWPHRHMWLWDSVFHAAGLRWLDRRAARESLEAVFDAQHEDGFIPHFTSPLEASEVTQPPILAFGMKLLDELERDDEWLRSHYRKNAAYLKWIFAHRDTDGGGLVEWKIEGYAHCRCGESGMDNSSRFDATVELDACDFNAYLAQDCEIMAEFAERLGFPAEAAFWEGSRQRLNMLMNERLWDAENGLYVDYDVVNHTRSKIQSSAGFLPLLSGAPTPAMAKRLVATLKDPERFATPFAVPSISRSQPEFYSKDMWRGPVWININYLIARGLERYGFREEAETLIGSTMAELEKFYFKYGTFFEFYDDRCECDPPELLRKNACDADLSPYHQAFMDYGWSAALYIDMVYERAGGKAVQAAHAC</sequence>
<dbReference type="EMBL" id="QEKH01000017">
    <property type="protein sequence ID" value="PVY40290.1"/>
    <property type="molecule type" value="Genomic_DNA"/>
</dbReference>
<dbReference type="InterPro" id="IPR008928">
    <property type="entry name" value="6-hairpin_glycosidase_sf"/>
</dbReference>
<evidence type="ECO:0000256" key="3">
    <source>
        <dbReference type="ARBA" id="ARBA00023295"/>
    </source>
</evidence>
<keyword evidence="6" id="KW-1185">Reference proteome</keyword>
<dbReference type="Pfam" id="PF22422">
    <property type="entry name" value="MGH1-like_GH"/>
    <property type="match status" value="1"/>
</dbReference>
<evidence type="ECO:0000256" key="1">
    <source>
        <dbReference type="ARBA" id="ARBA00010833"/>
    </source>
</evidence>
<dbReference type="Proteomes" id="UP000245959">
    <property type="component" value="Unassembled WGS sequence"/>
</dbReference>
<dbReference type="InterPro" id="IPR012341">
    <property type="entry name" value="6hp_glycosidase-like_sf"/>
</dbReference>
<evidence type="ECO:0000313" key="6">
    <source>
        <dbReference type="Proteomes" id="UP000245959"/>
    </source>
</evidence>
<dbReference type="Gene3D" id="1.50.10.10">
    <property type="match status" value="1"/>
</dbReference>
<dbReference type="GO" id="GO:0009311">
    <property type="term" value="P:oligosaccharide metabolic process"/>
    <property type="evidence" value="ECO:0007669"/>
    <property type="project" value="InterPro"/>
</dbReference>
<evidence type="ECO:0000259" key="4">
    <source>
        <dbReference type="Pfam" id="PF22422"/>
    </source>
</evidence>
<dbReference type="AlphaFoldDB" id="A0A2U1AV64"/>
<keyword evidence="3" id="KW-0326">Glycosidase</keyword>
<gene>
    <name evidence="5" type="ORF">C8D82_1179</name>
</gene>
<reference evidence="5 6" key="1">
    <citation type="submission" date="2018-04" db="EMBL/GenBank/DDBJ databases">
        <title>Genomic Encyclopedia of Type Strains, Phase IV (KMG-IV): sequencing the most valuable type-strain genomes for metagenomic binning, comparative biology and taxonomic classification.</title>
        <authorList>
            <person name="Goeker M."/>
        </authorList>
    </citation>
    <scope>NUCLEOTIDE SEQUENCE [LARGE SCALE GENOMIC DNA]</scope>
    <source>
        <strain evidence="5 6">DSM 14823</strain>
    </source>
</reference>
<dbReference type="InterPro" id="IPR054491">
    <property type="entry name" value="MGH1-like_GH"/>
</dbReference>
<dbReference type="SUPFAM" id="SSF48208">
    <property type="entry name" value="Six-hairpin glycosidases"/>
    <property type="match status" value="1"/>
</dbReference>
<dbReference type="InterPro" id="IPR004888">
    <property type="entry name" value="Glycoside_hydrolase_63"/>
</dbReference>
<keyword evidence="2" id="KW-0378">Hydrolase</keyword>
<protein>
    <submittedName>
        <fullName evidence="5">Neutral trehalase</fullName>
    </submittedName>
</protein>
<comment type="caution">
    <text evidence="5">The sequence shown here is derived from an EMBL/GenBank/DDBJ whole genome shotgun (WGS) entry which is preliminary data.</text>
</comment>
<dbReference type="GO" id="GO:0004573">
    <property type="term" value="F:Glc3Man9GlcNAc2 oligosaccharide glucosidase activity"/>
    <property type="evidence" value="ECO:0007669"/>
    <property type="project" value="InterPro"/>
</dbReference>